<evidence type="ECO:0000256" key="9">
    <source>
        <dbReference type="ARBA" id="ARBA00023244"/>
    </source>
</evidence>
<dbReference type="Proteomes" id="UP000663505">
    <property type="component" value="Chromosome"/>
</dbReference>
<dbReference type="KEGG" id="afx:JZ786_15450"/>
<dbReference type="GO" id="GO:0004655">
    <property type="term" value="F:porphobilinogen synthase activity"/>
    <property type="evidence" value="ECO:0007669"/>
    <property type="project" value="UniProtKB-EC"/>
</dbReference>
<keyword evidence="15" id="KW-0460">Magnesium</keyword>
<dbReference type="SMART" id="SM01004">
    <property type="entry name" value="ALAD"/>
    <property type="match status" value="1"/>
</dbReference>
<evidence type="ECO:0000256" key="2">
    <source>
        <dbReference type="ARBA" id="ARBA00004694"/>
    </source>
</evidence>
<accession>A0A9X7VVM8</accession>
<organism evidence="18 19">
    <name type="scientific">Alicyclobacillus mengziensis</name>
    <dbReference type="NCBI Taxonomy" id="2931921"/>
    <lineage>
        <taxon>Bacteria</taxon>
        <taxon>Bacillati</taxon>
        <taxon>Bacillota</taxon>
        <taxon>Bacilli</taxon>
        <taxon>Bacillales</taxon>
        <taxon>Alicyclobacillaceae</taxon>
        <taxon>Alicyclobacillus</taxon>
    </lineage>
</organism>
<keyword evidence="8 16" id="KW-0456">Lyase</keyword>
<comment type="cofactor">
    <cofactor evidence="1">
        <name>Zn(2+)</name>
        <dbReference type="ChEBI" id="CHEBI:29105"/>
    </cofactor>
</comment>
<evidence type="ECO:0000256" key="17">
    <source>
        <dbReference type="RuleBase" id="RU004161"/>
    </source>
</evidence>
<dbReference type="PROSITE" id="PS00169">
    <property type="entry name" value="D_ALA_DEHYDRATASE"/>
    <property type="match status" value="1"/>
</dbReference>
<sequence>MSSQKNDLPSFRRHRRLRASGTLRDLVRETEVNINDLILPMFAQEGLDGKEEIASMPGVYHFGLDALRREVDDLVELGIPGVILFGIPAEKDDQSSSAYAEQGIVQQAIRALRRDHPELLIMTDVCLCQYNPAGHCGIVRNGQIVNDDSLALIAETALSHAAAGADIVAPSDMMDGRVAAIRQRLDGHGFENVSILSYAVKYASAFYGPFREAAHSAPAFGDRRTYQMDPANAREALREASSDVEEGADMLMVKPALSYLDITRRIRERFDLPLATYNVSAEYSMVKAAALKGWIDERAIVEEVLTSFKRAGADIILTYHAMDFARWQKEQAKR</sequence>
<dbReference type="EC" id="4.2.1.24" evidence="5 16"/>
<feature type="active site" description="Schiff-base intermediate with substrate" evidence="12">
    <location>
        <position position="201"/>
    </location>
</feature>
<reference evidence="18 19" key="1">
    <citation type="submission" date="2021-02" db="EMBL/GenBank/DDBJ databases">
        <title>Alicyclobacillus curvatus sp. nov. and Alicyclobacillus mengziensis sp. nov., two acidophilic bacteria isolated from acid mine drainage.</title>
        <authorList>
            <person name="Huang Y."/>
        </authorList>
    </citation>
    <scope>NUCLEOTIDE SEQUENCE [LARGE SCALE GENOMIC DNA]</scope>
    <source>
        <strain evidence="18 19">S30H14</strain>
    </source>
</reference>
<dbReference type="PRINTS" id="PR00144">
    <property type="entry name" value="DALDHYDRTASE"/>
</dbReference>
<evidence type="ECO:0000256" key="4">
    <source>
        <dbReference type="ARBA" id="ARBA00011823"/>
    </source>
</evidence>
<feature type="binding site" evidence="14">
    <location>
        <position position="128"/>
    </location>
    <ligand>
        <name>Zn(2+)</name>
        <dbReference type="ChEBI" id="CHEBI:29105"/>
        <note>catalytic</note>
    </ligand>
</feature>
<dbReference type="InterPro" id="IPR013785">
    <property type="entry name" value="Aldolase_TIM"/>
</dbReference>
<evidence type="ECO:0000256" key="11">
    <source>
        <dbReference type="ARBA" id="ARBA00047651"/>
    </source>
</evidence>
<feature type="binding site" evidence="13">
    <location>
        <position position="223"/>
    </location>
    <ligand>
        <name>5-aminolevulinate</name>
        <dbReference type="ChEBI" id="CHEBI:356416"/>
        <label>1</label>
    </ligand>
</feature>
<comment type="function">
    <text evidence="10">Catalyzes an early step in the biosynthesis of tetrapyrroles. Binds two molecules of 5-aminolevulinate per subunit, each at a distinct site, and catalyzes their condensation to form porphobilinogen.</text>
</comment>
<feature type="binding site" evidence="15">
    <location>
        <position position="239"/>
    </location>
    <ligand>
        <name>Mg(2+)</name>
        <dbReference type="ChEBI" id="CHEBI:18420"/>
    </ligand>
</feature>
<dbReference type="PANTHER" id="PTHR11458:SF0">
    <property type="entry name" value="DELTA-AMINOLEVULINIC ACID DEHYDRATASE"/>
    <property type="match status" value="1"/>
</dbReference>
<protein>
    <recommendedName>
        <fullName evidence="6 16">Delta-aminolevulinic acid dehydratase</fullName>
        <ecNumber evidence="5 16">4.2.1.24</ecNumber>
    </recommendedName>
</protein>
<dbReference type="NCBIfam" id="NF006762">
    <property type="entry name" value="PRK09283.1"/>
    <property type="match status" value="1"/>
</dbReference>
<evidence type="ECO:0000256" key="15">
    <source>
        <dbReference type="PIRSR" id="PIRSR001415-5"/>
    </source>
</evidence>
<dbReference type="InterPro" id="IPR001731">
    <property type="entry name" value="ALAD"/>
</dbReference>
<dbReference type="InterPro" id="IPR030656">
    <property type="entry name" value="ALAD_AS"/>
</dbReference>
<dbReference type="EMBL" id="CP071182">
    <property type="protein sequence ID" value="QSO45928.1"/>
    <property type="molecule type" value="Genomic_DNA"/>
</dbReference>
<dbReference type="GO" id="GO:0005829">
    <property type="term" value="C:cytosol"/>
    <property type="evidence" value="ECO:0007669"/>
    <property type="project" value="TreeGrafter"/>
</dbReference>
<comment type="pathway">
    <text evidence="2">Porphyrin-containing compound metabolism; protoporphyrin-IX biosynthesis; coproporphyrinogen-III from 5-aminolevulinate: step 1/4.</text>
</comment>
<dbReference type="CDD" id="cd00384">
    <property type="entry name" value="ALAD_PBGS"/>
    <property type="match status" value="1"/>
</dbReference>
<dbReference type="FunFam" id="3.20.20.70:FF:000019">
    <property type="entry name" value="Delta-aminolevulinic acid dehydratase"/>
    <property type="match status" value="1"/>
</dbReference>
<feature type="binding site" evidence="13">
    <location>
        <position position="280"/>
    </location>
    <ligand>
        <name>5-aminolevulinate</name>
        <dbReference type="ChEBI" id="CHEBI:356416"/>
        <label>2</label>
    </ligand>
</feature>
<evidence type="ECO:0000313" key="18">
    <source>
        <dbReference type="EMBL" id="QSO45928.1"/>
    </source>
</evidence>
<evidence type="ECO:0000256" key="13">
    <source>
        <dbReference type="PIRSR" id="PIRSR001415-2"/>
    </source>
</evidence>
<evidence type="ECO:0000256" key="12">
    <source>
        <dbReference type="PIRSR" id="PIRSR001415-1"/>
    </source>
</evidence>
<comment type="subunit">
    <text evidence="4 16">Homooctamer.</text>
</comment>
<gene>
    <name evidence="18" type="primary">hemB</name>
    <name evidence="18" type="ORF">JZ786_15450</name>
</gene>
<evidence type="ECO:0000313" key="19">
    <source>
        <dbReference type="Proteomes" id="UP000663505"/>
    </source>
</evidence>
<evidence type="ECO:0000256" key="10">
    <source>
        <dbReference type="ARBA" id="ARBA00025628"/>
    </source>
</evidence>
<feature type="active site" description="Schiff-base intermediate with substrate" evidence="12">
    <location>
        <position position="254"/>
    </location>
</feature>
<evidence type="ECO:0000256" key="6">
    <source>
        <dbReference type="ARBA" id="ARBA00020771"/>
    </source>
</evidence>
<dbReference type="SUPFAM" id="SSF51569">
    <property type="entry name" value="Aldolase"/>
    <property type="match status" value="1"/>
</dbReference>
<proteinExistence type="inferred from homology"/>
<comment type="similarity">
    <text evidence="3 17">Belongs to the ALAD family.</text>
</comment>
<dbReference type="Gene3D" id="3.20.20.70">
    <property type="entry name" value="Aldolase class I"/>
    <property type="match status" value="1"/>
</dbReference>
<dbReference type="GO" id="GO:0006783">
    <property type="term" value="P:heme biosynthetic process"/>
    <property type="evidence" value="ECO:0007669"/>
    <property type="project" value="UniProtKB-KW"/>
</dbReference>
<comment type="catalytic activity">
    <reaction evidence="11 16">
        <text>2 5-aminolevulinate = porphobilinogen + 2 H2O + H(+)</text>
        <dbReference type="Rhea" id="RHEA:24064"/>
        <dbReference type="ChEBI" id="CHEBI:15377"/>
        <dbReference type="ChEBI" id="CHEBI:15378"/>
        <dbReference type="ChEBI" id="CHEBI:58126"/>
        <dbReference type="ChEBI" id="CHEBI:356416"/>
        <dbReference type="EC" id="4.2.1.24"/>
    </reaction>
</comment>
<evidence type="ECO:0000256" key="8">
    <source>
        <dbReference type="ARBA" id="ARBA00023239"/>
    </source>
</evidence>
<dbReference type="GO" id="GO:0008270">
    <property type="term" value="F:zinc ion binding"/>
    <property type="evidence" value="ECO:0007669"/>
    <property type="project" value="TreeGrafter"/>
</dbReference>
<feature type="binding site" evidence="13">
    <location>
        <position position="319"/>
    </location>
    <ligand>
        <name>5-aminolevulinate</name>
        <dbReference type="ChEBI" id="CHEBI:356416"/>
        <label>2</label>
    </ligand>
</feature>
<keyword evidence="19" id="KW-1185">Reference proteome</keyword>
<evidence type="ECO:0000256" key="1">
    <source>
        <dbReference type="ARBA" id="ARBA00001947"/>
    </source>
</evidence>
<dbReference type="Pfam" id="PF00490">
    <property type="entry name" value="ALAD"/>
    <property type="match status" value="1"/>
</dbReference>
<dbReference type="PANTHER" id="PTHR11458">
    <property type="entry name" value="DELTA-AMINOLEVULINIC ACID DEHYDRATASE"/>
    <property type="match status" value="1"/>
</dbReference>
<evidence type="ECO:0000256" key="5">
    <source>
        <dbReference type="ARBA" id="ARBA00012053"/>
    </source>
</evidence>
<evidence type="ECO:0000256" key="14">
    <source>
        <dbReference type="PIRSR" id="PIRSR001415-3"/>
    </source>
</evidence>
<evidence type="ECO:0000256" key="7">
    <source>
        <dbReference type="ARBA" id="ARBA00023133"/>
    </source>
</evidence>
<feature type="binding site" evidence="14">
    <location>
        <position position="136"/>
    </location>
    <ligand>
        <name>Zn(2+)</name>
        <dbReference type="ChEBI" id="CHEBI:29105"/>
        <note>catalytic</note>
    </ligand>
</feature>
<keyword evidence="9 16" id="KW-0627">Porphyrin biosynthesis</keyword>
<keyword evidence="14" id="KW-0479">Metal-binding</keyword>
<feature type="binding site" evidence="14">
    <location>
        <position position="126"/>
    </location>
    <ligand>
        <name>Zn(2+)</name>
        <dbReference type="ChEBI" id="CHEBI:29105"/>
        <note>catalytic</note>
    </ligand>
</feature>
<feature type="binding site" evidence="13">
    <location>
        <position position="211"/>
    </location>
    <ligand>
        <name>5-aminolevulinate</name>
        <dbReference type="ChEBI" id="CHEBI:356416"/>
        <label>1</label>
    </ligand>
</feature>
<keyword evidence="14" id="KW-0862">Zinc</keyword>
<dbReference type="AlphaFoldDB" id="A0A9X7VVM8"/>
<keyword evidence="7" id="KW-0350">Heme biosynthesis</keyword>
<evidence type="ECO:0000256" key="16">
    <source>
        <dbReference type="RuleBase" id="RU000515"/>
    </source>
</evidence>
<dbReference type="RefSeq" id="WP_206655300.1">
    <property type="nucleotide sequence ID" value="NZ_CP071182.1"/>
</dbReference>
<evidence type="ECO:0000256" key="3">
    <source>
        <dbReference type="ARBA" id="ARBA00008055"/>
    </source>
</evidence>
<name>A0A9X7VVM8_9BACL</name>
<dbReference type="PIRSF" id="PIRSF001415">
    <property type="entry name" value="Porphbilin_synth"/>
    <property type="match status" value="1"/>
</dbReference>